<evidence type="ECO:0000313" key="3">
    <source>
        <dbReference type="Proteomes" id="UP000270046"/>
    </source>
</evidence>
<name>A0A494W621_9SPHI</name>
<keyword evidence="1" id="KW-0812">Transmembrane</keyword>
<dbReference type="OrthoDB" id="797300at2"/>
<keyword evidence="1" id="KW-1133">Transmembrane helix</keyword>
<protein>
    <submittedName>
        <fullName evidence="2">Uncharacterized protein</fullName>
    </submittedName>
</protein>
<dbReference type="Proteomes" id="UP000270046">
    <property type="component" value="Chromosome"/>
</dbReference>
<gene>
    <name evidence="2" type="ORF">HYN43_027245</name>
</gene>
<feature type="transmembrane region" description="Helical" evidence="1">
    <location>
        <begin position="90"/>
        <end position="111"/>
    </location>
</feature>
<dbReference type="EMBL" id="CP032869">
    <property type="protein sequence ID" value="AYL98742.1"/>
    <property type="molecule type" value="Genomic_DNA"/>
</dbReference>
<accession>A0A494W621</accession>
<evidence type="ECO:0000313" key="2">
    <source>
        <dbReference type="EMBL" id="AYL98742.1"/>
    </source>
</evidence>
<reference evidence="2 3" key="1">
    <citation type="submission" date="2018-10" db="EMBL/GenBank/DDBJ databases">
        <title>Genome sequencing of Mucilaginibacter sp. HYN0043.</title>
        <authorList>
            <person name="Kim M."/>
            <person name="Yi H."/>
        </authorList>
    </citation>
    <scope>NUCLEOTIDE SEQUENCE [LARGE SCALE GENOMIC DNA]</scope>
    <source>
        <strain evidence="2 3">HYN0043</strain>
    </source>
</reference>
<organism evidence="2 3">
    <name type="scientific">Mucilaginibacter celer</name>
    <dbReference type="NCBI Taxonomy" id="2305508"/>
    <lineage>
        <taxon>Bacteria</taxon>
        <taxon>Pseudomonadati</taxon>
        <taxon>Bacteroidota</taxon>
        <taxon>Sphingobacteriia</taxon>
        <taxon>Sphingobacteriales</taxon>
        <taxon>Sphingobacteriaceae</taxon>
        <taxon>Mucilaginibacter</taxon>
    </lineage>
</organism>
<feature type="transmembrane region" description="Helical" evidence="1">
    <location>
        <begin position="117"/>
        <end position="137"/>
    </location>
</feature>
<dbReference type="KEGG" id="muh:HYN43_027245"/>
<keyword evidence="1" id="KW-0472">Membrane</keyword>
<sequence length="161" mass="18235">MNLYPYQNFNIISPLRPEEAEVCLYNLAAPDFTNPKNIRYPNYNGIVANGRLEIEKTREGKRGPMISLKGNILTINEGSKTAIKVSPAGWSALSVFLFLLLEFMLTYMVFAGEGKGITFWIPIVVGLFGYFLLIVFVKYETGIYRRILLKTLNGRLASKEE</sequence>
<evidence type="ECO:0000256" key="1">
    <source>
        <dbReference type="SAM" id="Phobius"/>
    </source>
</evidence>
<proteinExistence type="predicted"/>
<keyword evidence="3" id="KW-1185">Reference proteome</keyword>
<dbReference type="AlphaFoldDB" id="A0A494W621"/>